<dbReference type="PROSITE" id="PS51819">
    <property type="entry name" value="VOC"/>
    <property type="match status" value="1"/>
</dbReference>
<dbReference type="InterPro" id="IPR029068">
    <property type="entry name" value="Glyas_Bleomycin-R_OHBP_Dase"/>
</dbReference>
<dbReference type="OrthoDB" id="4565236at2"/>
<dbReference type="EMBL" id="LLZJ01000310">
    <property type="protein sequence ID" value="KUL52710.1"/>
    <property type="molecule type" value="Genomic_DNA"/>
</dbReference>
<evidence type="ECO:0000313" key="2">
    <source>
        <dbReference type="EMBL" id="KUL52710.1"/>
    </source>
</evidence>
<organism evidence="2 3">
    <name type="scientific">Streptomyces violaceusniger</name>
    <dbReference type="NCBI Taxonomy" id="68280"/>
    <lineage>
        <taxon>Bacteria</taxon>
        <taxon>Bacillati</taxon>
        <taxon>Actinomycetota</taxon>
        <taxon>Actinomycetes</taxon>
        <taxon>Kitasatosporales</taxon>
        <taxon>Streptomycetaceae</taxon>
        <taxon>Streptomyces</taxon>
        <taxon>Streptomyces violaceusniger group</taxon>
    </lineage>
</organism>
<evidence type="ECO:0000313" key="3">
    <source>
        <dbReference type="Proteomes" id="UP000053413"/>
    </source>
</evidence>
<dbReference type="Proteomes" id="UP000053413">
    <property type="component" value="Unassembled WGS sequence"/>
</dbReference>
<feature type="domain" description="VOC" evidence="1">
    <location>
        <begin position="7"/>
        <end position="114"/>
    </location>
</feature>
<gene>
    <name evidence="2" type="ORF">ADL28_23845</name>
</gene>
<proteinExistence type="predicted"/>
<dbReference type="SUPFAM" id="SSF54593">
    <property type="entry name" value="Glyoxalase/Bleomycin resistance protein/Dihydroxybiphenyl dioxygenase"/>
    <property type="match status" value="1"/>
</dbReference>
<dbReference type="AlphaFoldDB" id="A0A0X3W6Z2"/>
<comment type="caution">
    <text evidence="2">The sequence shown here is derived from an EMBL/GenBank/DDBJ whole genome shotgun (WGS) entry which is preliminary data.</text>
</comment>
<dbReference type="GeneID" id="97435443"/>
<protein>
    <submittedName>
        <fullName evidence="2">Bleomycin resistance protein</fullName>
    </submittedName>
</protein>
<reference evidence="3" key="1">
    <citation type="submission" date="2015-10" db="EMBL/GenBank/DDBJ databases">
        <authorList>
            <person name="Ju K.-S."/>
            <person name="Doroghazi J.R."/>
            <person name="Metcalf W.W."/>
        </authorList>
    </citation>
    <scope>NUCLEOTIDE SEQUENCE [LARGE SCALE GENOMIC DNA]</scope>
    <source>
        <strain evidence="3">NRRL F-8817</strain>
    </source>
</reference>
<accession>A0A0X3W6Z2</accession>
<dbReference type="InterPro" id="IPR037523">
    <property type="entry name" value="VOC_core"/>
</dbReference>
<evidence type="ECO:0000259" key="1">
    <source>
        <dbReference type="PROSITE" id="PS51819"/>
    </source>
</evidence>
<name>A0A0X3W6Z2_STRVO</name>
<sequence length="120" mass="13054">MSVKFLGLRTVVYPARDLEAAKLWWNSTLGHEPYFDEPFYVGYDVGGYELALDPDGDPDEGPIVYWGVDDVSDAEAQLLAAGCESRSSCREVGGGIEVAVVRNPTGDLIGLIYNPHFQAA</sequence>
<dbReference type="Gene3D" id="3.10.180.10">
    <property type="entry name" value="2,3-Dihydroxybiphenyl 1,2-Dioxygenase, domain 1"/>
    <property type="match status" value="1"/>
</dbReference>
<dbReference type="RefSeq" id="WP_059145793.1">
    <property type="nucleotide sequence ID" value="NZ_JBFAXP010000005.1"/>
</dbReference>